<dbReference type="InterPro" id="IPR011453">
    <property type="entry name" value="DUF1559"/>
</dbReference>
<dbReference type="KEGG" id="saci:Sinac_1269"/>
<dbReference type="RefSeq" id="WP_015244832.1">
    <property type="nucleotide sequence ID" value="NC_019892.1"/>
</dbReference>
<dbReference type="NCBIfam" id="TIGR02532">
    <property type="entry name" value="IV_pilin_GFxxxE"/>
    <property type="match status" value="1"/>
</dbReference>
<evidence type="ECO:0000313" key="3">
    <source>
        <dbReference type="Proteomes" id="UP000010798"/>
    </source>
</evidence>
<reference evidence="2 3" key="1">
    <citation type="submission" date="2012-02" db="EMBL/GenBank/DDBJ databases">
        <title>Complete sequence of chromosome of Singulisphaera acidiphila DSM 18658.</title>
        <authorList>
            <consortium name="US DOE Joint Genome Institute (JGI-PGF)"/>
            <person name="Lucas S."/>
            <person name="Copeland A."/>
            <person name="Lapidus A."/>
            <person name="Glavina del Rio T."/>
            <person name="Dalin E."/>
            <person name="Tice H."/>
            <person name="Bruce D."/>
            <person name="Goodwin L."/>
            <person name="Pitluck S."/>
            <person name="Peters L."/>
            <person name="Ovchinnikova G."/>
            <person name="Chertkov O."/>
            <person name="Kyrpides N."/>
            <person name="Mavromatis K."/>
            <person name="Ivanova N."/>
            <person name="Brettin T."/>
            <person name="Detter J.C."/>
            <person name="Han C."/>
            <person name="Larimer F."/>
            <person name="Land M."/>
            <person name="Hauser L."/>
            <person name="Markowitz V."/>
            <person name="Cheng J.-F."/>
            <person name="Hugenholtz P."/>
            <person name="Woyke T."/>
            <person name="Wu D."/>
            <person name="Tindall B."/>
            <person name="Pomrenke H."/>
            <person name="Brambilla E."/>
            <person name="Klenk H.-P."/>
            <person name="Eisen J.A."/>
        </authorList>
    </citation>
    <scope>NUCLEOTIDE SEQUENCE [LARGE SCALE GENOMIC DNA]</scope>
    <source>
        <strain evidence="3">ATCC BAA-1392 / DSM 18658 / VKM B-2454 / MOB10</strain>
    </source>
</reference>
<dbReference type="Gene3D" id="3.30.700.10">
    <property type="entry name" value="Glycoprotein, Type 4 Pilin"/>
    <property type="match status" value="1"/>
</dbReference>
<dbReference type="HOGENOM" id="CLU_041661_0_0_0"/>
<dbReference type="OrthoDB" id="241541at2"/>
<protein>
    <submittedName>
        <fullName evidence="2">Prepilin-type N-terminal cleavage/methylation domain-containing protein</fullName>
    </submittedName>
</protein>
<dbReference type="Proteomes" id="UP000010798">
    <property type="component" value="Chromosome"/>
</dbReference>
<feature type="domain" description="DUF1559" evidence="1">
    <location>
        <begin position="33"/>
        <end position="333"/>
    </location>
</feature>
<dbReference type="STRING" id="886293.Sinac_1269"/>
<dbReference type="Pfam" id="PF07596">
    <property type="entry name" value="SBP_bac_10"/>
    <property type="match status" value="1"/>
</dbReference>
<dbReference type="Pfam" id="PF07963">
    <property type="entry name" value="N_methyl"/>
    <property type="match status" value="1"/>
</dbReference>
<dbReference type="eggNOG" id="COG2165">
    <property type="taxonomic scope" value="Bacteria"/>
</dbReference>
<dbReference type="SUPFAM" id="SSF54523">
    <property type="entry name" value="Pili subunits"/>
    <property type="match status" value="1"/>
</dbReference>
<dbReference type="PROSITE" id="PS00409">
    <property type="entry name" value="PROKAR_NTER_METHYL"/>
    <property type="match status" value="1"/>
</dbReference>
<dbReference type="InterPro" id="IPR012902">
    <property type="entry name" value="N_methyl_site"/>
</dbReference>
<dbReference type="EMBL" id="CP003364">
    <property type="protein sequence ID" value="AGA25658.1"/>
    <property type="molecule type" value="Genomic_DNA"/>
</dbReference>
<dbReference type="NCBIfam" id="TIGR04294">
    <property type="entry name" value="pre_pil_HX9DG"/>
    <property type="match status" value="1"/>
</dbReference>
<dbReference type="AlphaFoldDB" id="L0D9Z4"/>
<proteinExistence type="predicted"/>
<name>L0D9Z4_SINAD</name>
<dbReference type="InterPro" id="IPR045584">
    <property type="entry name" value="Pilin-like"/>
</dbReference>
<dbReference type="PANTHER" id="PTHR30093">
    <property type="entry name" value="GENERAL SECRETION PATHWAY PROTEIN G"/>
    <property type="match status" value="1"/>
</dbReference>
<dbReference type="PANTHER" id="PTHR30093:SF2">
    <property type="entry name" value="TYPE II SECRETION SYSTEM PROTEIN H"/>
    <property type="match status" value="1"/>
</dbReference>
<gene>
    <name evidence="2" type="ordered locus">Sinac_1269</name>
</gene>
<evidence type="ECO:0000313" key="2">
    <source>
        <dbReference type="EMBL" id="AGA25658.1"/>
    </source>
</evidence>
<organism evidence="2 3">
    <name type="scientific">Singulisphaera acidiphila (strain ATCC BAA-1392 / DSM 18658 / VKM B-2454 / MOB10)</name>
    <dbReference type="NCBI Taxonomy" id="886293"/>
    <lineage>
        <taxon>Bacteria</taxon>
        <taxon>Pseudomonadati</taxon>
        <taxon>Planctomycetota</taxon>
        <taxon>Planctomycetia</taxon>
        <taxon>Isosphaerales</taxon>
        <taxon>Isosphaeraceae</taxon>
        <taxon>Singulisphaera</taxon>
    </lineage>
</organism>
<evidence type="ECO:0000259" key="1">
    <source>
        <dbReference type="Pfam" id="PF07596"/>
    </source>
</evidence>
<sequence length="353" mass="37053">MRTRTNRGFTLIELLVVIAIIAVLIALLLPAVQAAREAARRAQCVNNLKQIGIAIHNYHSTHDVFPMGSSKQPFEGPATFASGAWDSWSGQALMLSNMEQSSIYNVCNFSLAPGQINSKLGYYVNSTAYNTVLNFFLCPSDPNASGANGYINNYGACVGTTTFHTWNAAGSNGMFAYQTAIGIRDATDGTSNTIAFAELIVNSPAATVPGRGKAAGGAGVTSTAGGKLDARSMGMNAIQADIKSCTANFTPNTSGNNTGCGFRWGMGAMGLTMFNSIVPPNGGGQVKWSACRTQCCAQAQHAHYVVSSSYHSGGVNALMSDGSVKFVKDSINMQTWWALGSRAGGEVVSSDAY</sequence>
<accession>L0D9Z4</accession>
<dbReference type="InterPro" id="IPR027558">
    <property type="entry name" value="Pre_pil_HX9DG_C"/>
</dbReference>
<keyword evidence="3" id="KW-1185">Reference proteome</keyword>